<dbReference type="EMBL" id="GL945496">
    <property type="protein sequence ID" value="EGN92917.1"/>
    <property type="molecule type" value="Genomic_DNA"/>
</dbReference>
<accession>F8QFD3</accession>
<dbReference type="OMA" id="QKWWSIG"/>
<keyword evidence="3" id="KW-1185">Reference proteome</keyword>
<protein>
    <submittedName>
        <fullName evidence="2">Uncharacterized protein</fullName>
    </submittedName>
</protein>
<feature type="region of interest" description="Disordered" evidence="1">
    <location>
        <begin position="759"/>
        <end position="778"/>
    </location>
</feature>
<feature type="region of interest" description="Disordered" evidence="1">
    <location>
        <begin position="652"/>
        <end position="689"/>
    </location>
</feature>
<feature type="region of interest" description="Disordered" evidence="1">
    <location>
        <begin position="1677"/>
        <end position="1716"/>
    </location>
</feature>
<feature type="region of interest" description="Disordered" evidence="1">
    <location>
        <begin position="862"/>
        <end position="881"/>
    </location>
</feature>
<feature type="compositionally biased region" description="Polar residues" evidence="1">
    <location>
        <begin position="1913"/>
        <end position="1922"/>
    </location>
</feature>
<name>F8QFD3_SERL3</name>
<dbReference type="STRING" id="936435.F8QFD3"/>
<feature type="compositionally biased region" description="Low complexity" evidence="1">
    <location>
        <begin position="2018"/>
        <end position="2027"/>
    </location>
</feature>
<feature type="compositionally biased region" description="Low complexity" evidence="1">
    <location>
        <begin position="2048"/>
        <end position="2058"/>
    </location>
</feature>
<evidence type="ECO:0000313" key="2">
    <source>
        <dbReference type="EMBL" id="EGN92917.1"/>
    </source>
</evidence>
<dbReference type="HOGENOM" id="CLU_000458_0_0_1"/>
<feature type="region of interest" description="Disordered" evidence="1">
    <location>
        <begin position="258"/>
        <end position="300"/>
    </location>
</feature>
<feature type="compositionally biased region" description="Polar residues" evidence="1">
    <location>
        <begin position="258"/>
        <end position="271"/>
    </location>
</feature>
<feature type="compositionally biased region" description="Basic and acidic residues" evidence="1">
    <location>
        <begin position="513"/>
        <end position="526"/>
    </location>
</feature>
<feature type="compositionally biased region" description="Low complexity" evidence="1">
    <location>
        <begin position="477"/>
        <end position="493"/>
    </location>
</feature>
<feature type="region of interest" description="Disordered" evidence="1">
    <location>
        <begin position="940"/>
        <end position="967"/>
    </location>
</feature>
<feature type="compositionally biased region" description="Polar residues" evidence="1">
    <location>
        <begin position="862"/>
        <end position="871"/>
    </location>
</feature>
<feature type="compositionally biased region" description="Basic and acidic residues" evidence="1">
    <location>
        <begin position="365"/>
        <end position="375"/>
    </location>
</feature>
<dbReference type="InParanoid" id="F8QFD3"/>
<feature type="compositionally biased region" description="Polar residues" evidence="1">
    <location>
        <begin position="463"/>
        <end position="476"/>
    </location>
</feature>
<dbReference type="Proteomes" id="UP000008063">
    <property type="component" value="Unassembled WGS sequence"/>
</dbReference>
<feature type="compositionally biased region" description="Low complexity" evidence="1">
    <location>
        <begin position="279"/>
        <end position="290"/>
    </location>
</feature>
<dbReference type="OrthoDB" id="2563277at2759"/>
<feature type="region of interest" description="Disordered" evidence="1">
    <location>
        <begin position="1363"/>
        <end position="1386"/>
    </location>
</feature>
<evidence type="ECO:0000313" key="3">
    <source>
        <dbReference type="Proteomes" id="UP000008063"/>
    </source>
</evidence>
<sequence length="2058" mass="222534">MRNTLPILARQPTDHVRAGSPSLIATPPQPIPTIRFVAATPSEANTTVNRNEVAPWANGPSPSPLAPKDANLPRKRLVPKKSKLGMLGTGIGAPKERTQDFSDVVRRVGGSTSTSRNGGYEIYVDPTEDPDLGELLMVKKKKSRAGLDGLRWGALGEVTNVPTTTKQKDKENKKVKDGLLKVKVDEKEKWWSIGRGRKDSKEKEKEKDRAKHISTKFLLTSVHIAPEPTAKPLKPIDSRARFNSLDSGILLDSPIQTHCPSSGSNSPTFATDNLPKRSATPTFDPAAPATGGLLLPPGAVGNGKNSVAIRAMRSVRSLARIGSWAQLKNMGNPEEGDAPVKSKLKENKDKDKDKGEPKKKRKKGEGKEKEKEKAQTIRYSGSSFEAGALSASPEGMTSKTLGRKKASILGIGLGLPTTMRLPSVRSGSTASSVVATAQPANNRLSVDSATILGGFQMRDRSGSVMSTASSLRPMSTSSGVSGSSGGSSAAASVRWDEAGMDTVRERRKKEKLIRKEAKEARKEEKKKSKRKSKSEKDGGSRKTSESRRRTPLAAVFPLAEKDRAQHEAPVLTLEEATADGHSPIDEESNGSLLETPVKRARARPRPLSEQLLGRSRPRPLYEDDEDIGVISILDAATNDLAQLINHLDLEATPATPDRTPFKSSPFSAEKHKNDGSPVKNRLTADSPLKNGLRASLASLNSLRPYGHLRGKASTVSRVDQILGQNIAPWTTLSASISPAKSSGTVRASVGQENIPVLRLPTDHNMSPAPPTDSSPVFKPLRPAKAKYSIAALRTAAASPVTTPLAVNDNAANRSPSALTFGSAHSKSDSHGSLSASPVFKKAHSHSRKHSSLVPAEYLKNQGSIGKSSGSPSLPIAPDARRNLGLAGTMGGSVGSNANVELDASDPDSDIPDELQVILSGQSDGGSVHDVDDTLSFRPDLVEAPLPSPGLPPEMPLPTPQLSPSSSTDKMPVFRAQLIDEDDNHADIDEGGMSSEDDTKKSFDFTGELQKLNESGGSDRRSFVEQLENAFRTPAKIDLRYDFGVQLNDGLLSGDVPPVPKIPSLYAELAMAADSTYSDCASYSGQDFPLDANLEPSLLPGTDSLASSEHTEDELMDDEPRQILKNVSSMGSRPSDGQLNRDFKFGGRPSPPRVVEEEPKDMPMELTLSDIIPPLSHARALSTGSAIEDDSVLKSIFAKASEIPSPAPRMRLDSDSSSKRRARGVARTSLIPGHYRNSSDLSFAGFDSFAEVRRGFEFANRPDFYPPPGATSHGHHGRHESVFSIASVSSYGHVINPGSSDPFEYGPSGLPSLRERPSSDDFSFSMSMSVDDTFSFIHRQAPRKRVDSDASSFYFRAGRSSVHSQVHPYNRSHRRHESTASVSSMAPPVSMYNRSFGHHRRNESNTSTSSVAQSYAMYGANGGRAAWARHRPDFSVDSMASDYSAVQVGRPGLGDKMLDSAPDYGMPLTAISASPPESLAGSVRNDHYGNRTSYDSIMDGEEPKFTYTLPDDSLFDKTGHRTSVSSDCVFGNDDSFYPRRNAAGRYRPISVLSEMSVHSPAREDDTMISMLGGGHVRRRSLVSQIEGSPCVRQEKKKHTVFDAPEPAFQIKGDVFNSYDSPNMSRIIPKPSIASTANSFKFGDERMIRAKHGLLERQSLEASALIADGEDISLSMSFRPQPVFSRPGPATRSRSSTCTSSSGGDTPPLSASDGYSSFSEGSQSSIDLSHINYMLSNTTYPMSNAARARIRPRARGQGHRRRISQARASRASIYETIEEEMSVAGSPMTVSMAPGSATKTIGPAAMSSVYVVDPETASVDSMSLWDDERGITALRKYYALRDEAQDTVQESKRVWMDTPFSVFAVQSFDPPRHPNGMQALLEHSIQNYGPLPSDLRPRCMRSRTHSRPSPYPRQIKTSFSSSPAAEQARATAFVFTDNRNASAETTAAPPQSKVLQQVSINPNIMSPPPEMADKDMGVLKMKPEQVFGLPPRPRVASTARRTALGWAKRSTGRENKENANSSQSMNMSQGITMTPAESLRLNRPRPRGRPTPASARPIRI</sequence>
<feature type="region of interest" description="Disordered" evidence="1">
    <location>
        <begin position="1095"/>
        <end position="1115"/>
    </location>
</feature>
<proteinExistence type="predicted"/>
<feature type="compositionally biased region" description="Low complexity" evidence="1">
    <location>
        <begin position="1689"/>
        <end position="1700"/>
    </location>
</feature>
<evidence type="ECO:0000256" key="1">
    <source>
        <dbReference type="SAM" id="MobiDB-lite"/>
    </source>
</evidence>
<feature type="region of interest" description="Disordered" evidence="1">
    <location>
        <begin position="328"/>
        <end position="379"/>
    </location>
</feature>
<gene>
    <name evidence="2" type="ORF">SERLA73DRAFT_98481</name>
</gene>
<feature type="region of interest" description="Disordered" evidence="1">
    <location>
        <begin position="1898"/>
        <end position="1922"/>
    </location>
</feature>
<dbReference type="eggNOG" id="ENOG502SI0Y">
    <property type="taxonomic scope" value="Eukaryota"/>
</dbReference>
<feature type="region of interest" description="Disordered" evidence="1">
    <location>
        <begin position="52"/>
        <end position="71"/>
    </location>
</feature>
<feature type="region of interest" description="Disordered" evidence="1">
    <location>
        <begin position="2004"/>
        <end position="2058"/>
    </location>
</feature>
<feature type="compositionally biased region" description="Basic and acidic residues" evidence="1">
    <location>
        <begin position="338"/>
        <end position="356"/>
    </location>
</feature>
<organism evidence="3">
    <name type="scientific">Serpula lacrymans var. lacrymans (strain S7.3)</name>
    <name type="common">Dry rot fungus</name>
    <dbReference type="NCBI Taxonomy" id="936435"/>
    <lineage>
        <taxon>Eukaryota</taxon>
        <taxon>Fungi</taxon>
        <taxon>Dikarya</taxon>
        <taxon>Basidiomycota</taxon>
        <taxon>Agaricomycotina</taxon>
        <taxon>Agaricomycetes</taxon>
        <taxon>Agaricomycetidae</taxon>
        <taxon>Boletales</taxon>
        <taxon>Coniophorineae</taxon>
        <taxon>Serpulaceae</taxon>
        <taxon>Serpula</taxon>
    </lineage>
</organism>
<feature type="compositionally biased region" description="Polar residues" evidence="1">
    <location>
        <begin position="1127"/>
        <end position="1137"/>
    </location>
</feature>
<feature type="compositionally biased region" description="Polar residues" evidence="1">
    <location>
        <begin position="817"/>
        <end position="835"/>
    </location>
</feature>
<feature type="region of interest" description="Disordered" evidence="1">
    <location>
        <begin position="1127"/>
        <end position="1158"/>
    </location>
</feature>
<feature type="region of interest" description="Disordered" evidence="1">
    <location>
        <begin position="817"/>
        <end position="852"/>
    </location>
</feature>
<reference evidence="3" key="1">
    <citation type="journal article" date="2011" name="Science">
        <title>The plant cell wall-decomposing machinery underlies the functional diversity of forest fungi.</title>
        <authorList>
            <person name="Eastwood D.C."/>
            <person name="Floudas D."/>
            <person name="Binder M."/>
            <person name="Majcherczyk A."/>
            <person name="Schneider P."/>
            <person name="Aerts A."/>
            <person name="Asiegbu F.O."/>
            <person name="Baker S.E."/>
            <person name="Barry K."/>
            <person name="Bendiksby M."/>
            <person name="Blumentritt M."/>
            <person name="Coutinho P.M."/>
            <person name="Cullen D."/>
            <person name="de Vries R.P."/>
            <person name="Gathman A."/>
            <person name="Goodell B."/>
            <person name="Henrissat B."/>
            <person name="Ihrmark K."/>
            <person name="Kauserud H."/>
            <person name="Kohler A."/>
            <person name="LaButti K."/>
            <person name="Lapidus A."/>
            <person name="Lavin J.L."/>
            <person name="Lee Y.-H."/>
            <person name="Lindquist E."/>
            <person name="Lilly W."/>
            <person name="Lucas S."/>
            <person name="Morin E."/>
            <person name="Murat C."/>
            <person name="Oguiza J.A."/>
            <person name="Park J."/>
            <person name="Pisabarro A.G."/>
            <person name="Riley R."/>
            <person name="Rosling A."/>
            <person name="Salamov A."/>
            <person name="Schmidt O."/>
            <person name="Schmutz J."/>
            <person name="Skrede I."/>
            <person name="Stenlid J."/>
            <person name="Wiebenga A."/>
            <person name="Xie X."/>
            <person name="Kuees U."/>
            <person name="Hibbett D.S."/>
            <person name="Hoffmeister D."/>
            <person name="Hoegberg N."/>
            <person name="Martin F."/>
            <person name="Grigoriev I.V."/>
            <person name="Watkinson S.C."/>
        </authorList>
    </citation>
    <scope>NUCLEOTIDE SEQUENCE [LARGE SCALE GENOMIC DNA]</scope>
    <source>
        <strain evidence="3">strain S7.3</strain>
    </source>
</reference>
<feature type="compositionally biased region" description="Basic and acidic residues" evidence="1">
    <location>
        <begin position="534"/>
        <end position="548"/>
    </location>
</feature>
<feature type="compositionally biased region" description="Pro residues" evidence="1">
    <location>
        <begin position="945"/>
        <end position="960"/>
    </location>
</feature>
<feature type="region of interest" description="Disordered" evidence="1">
    <location>
        <begin position="460"/>
        <end position="605"/>
    </location>
</feature>
<feature type="compositionally biased region" description="Basic residues" evidence="1">
    <location>
        <begin position="840"/>
        <end position="850"/>
    </location>
</feature>